<reference evidence="14" key="1">
    <citation type="journal article" date="2019" name="Int. J. Syst. Evol. Microbiol.">
        <title>The Global Catalogue of Microorganisms (GCM) 10K type strain sequencing project: providing services to taxonomists for standard genome sequencing and annotation.</title>
        <authorList>
            <consortium name="The Broad Institute Genomics Platform"/>
            <consortium name="The Broad Institute Genome Sequencing Center for Infectious Disease"/>
            <person name="Wu L."/>
            <person name="Ma J."/>
        </authorList>
    </citation>
    <scope>NUCLEOTIDE SEQUENCE [LARGE SCALE GENOMIC DNA]</scope>
    <source>
        <strain evidence="14">KCTC 32239</strain>
    </source>
</reference>
<proteinExistence type="inferred from homology"/>
<name>A0ABQ3B6I3_9GAMM</name>
<dbReference type="Proteomes" id="UP000619761">
    <property type="component" value="Unassembled WGS sequence"/>
</dbReference>
<keyword evidence="3" id="KW-1003">Cell membrane</keyword>
<keyword evidence="4" id="KW-0488">Methylation</keyword>
<keyword evidence="6 11" id="KW-0812">Transmembrane</keyword>
<organism evidence="13 14">
    <name type="scientific">Cellvibrio zantedeschiae</name>
    <dbReference type="NCBI Taxonomy" id="1237077"/>
    <lineage>
        <taxon>Bacteria</taxon>
        <taxon>Pseudomonadati</taxon>
        <taxon>Pseudomonadota</taxon>
        <taxon>Gammaproteobacteria</taxon>
        <taxon>Cellvibrionales</taxon>
        <taxon>Cellvibrionaceae</taxon>
        <taxon>Cellvibrio</taxon>
    </lineage>
</organism>
<dbReference type="Pfam" id="PF07963">
    <property type="entry name" value="N_methyl"/>
    <property type="match status" value="1"/>
</dbReference>
<evidence type="ECO:0000256" key="4">
    <source>
        <dbReference type="ARBA" id="ARBA00022481"/>
    </source>
</evidence>
<dbReference type="SUPFAM" id="SSF54523">
    <property type="entry name" value="Pili subunits"/>
    <property type="match status" value="1"/>
</dbReference>
<keyword evidence="7 11" id="KW-1133">Transmembrane helix</keyword>
<evidence type="ECO:0000256" key="8">
    <source>
        <dbReference type="ARBA" id="ARBA00023136"/>
    </source>
</evidence>
<evidence type="ECO:0000313" key="14">
    <source>
        <dbReference type="Proteomes" id="UP000619761"/>
    </source>
</evidence>
<evidence type="ECO:0000256" key="3">
    <source>
        <dbReference type="ARBA" id="ARBA00022475"/>
    </source>
</evidence>
<accession>A0ABQ3B6I3</accession>
<dbReference type="RefSeq" id="WP_189419476.1">
    <property type="nucleotide sequence ID" value="NZ_BMYZ01000002.1"/>
</dbReference>
<dbReference type="InterPro" id="IPR045584">
    <property type="entry name" value="Pilin-like"/>
</dbReference>
<evidence type="ECO:0000256" key="10">
    <source>
        <dbReference type="ARBA" id="ARBA00030775"/>
    </source>
</evidence>
<keyword evidence="5" id="KW-0997">Cell inner membrane</keyword>
<dbReference type="InterPro" id="IPR012902">
    <property type="entry name" value="N_methyl_site"/>
</dbReference>
<dbReference type="EMBL" id="BMYZ01000002">
    <property type="protein sequence ID" value="GGY80582.1"/>
    <property type="molecule type" value="Genomic_DNA"/>
</dbReference>
<keyword evidence="14" id="KW-1185">Reference proteome</keyword>
<comment type="similarity">
    <text evidence="9">Belongs to the GSP H family.</text>
</comment>
<comment type="caution">
    <text evidence="13">The sequence shown here is derived from an EMBL/GenBank/DDBJ whole genome shotgun (WGS) entry which is preliminary data.</text>
</comment>
<gene>
    <name evidence="13" type="ORF">GCM10011613_27050</name>
</gene>
<protein>
    <recommendedName>
        <fullName evidence="2">Type II secretion system protein H</fullName>
    </recommendedName>
    <alternativeName>
        <fullName evidence="10">General secretion pathway protein H</fullName>
    </alternativeName>
</protein>
<dbReference type="Gene3D" id="3.55.40.10">
    <property type="entry name" value="minor pseudopilin epsh domain"/>
    <property type="match status" value="1"/>
</dbReference>
<evidence type="ECO:0000256" key="1">
    <source>
        <dbReference type="ARBA" id="ARBA00004377"/>
    </source>
</evidence>
<evidence type="ECO:0000256" key="2">
    <source>
        <dbReference type="ARBA" id="ARBA00021549"/>
    </source>
</evidence>
<feature type="domain" description="General secretion pathway GspH" evidence="12">
    <location>
        <begin position="45"/>
        <end position="177"/>
    </location>
</feature>
<evidence type="ECO:0000259" key="12">
    <source>
        <dbReference type="Pfam" id="PF12019"/>
    </source>
</evidence>
<evidence type="ECO:0000313" key="13">
    <source>
        <dbReference type="EMBL" id="GGY80582.1"/>
    </source>
</evidence>
<comment type="subcellular location">
    <subcellularLocation>
        <location evidence="1">Cell inner membrane</location>
        <topology evidence="1">Single-pass membrane protein</topology>
    </subcellularLocation>
</comment>
<evidence type="ECO:0000256" key="5">
    <source>
        <dbReference type="ARBA" id="ARBA00022519"/>
    </source>
</evidence>
<feature type="transmembrane region" description="Helical" evidence="11">
    <location>
        <begin position="7"/>
        <end position="28"/>
    </location>
</feature>
<dbReference type="Pfam" id="PF12019">
    <property type="entry name" value="GspH"/>
    <property type="match status" value="1"/>
</dbReference>
<dbReference type="InterPro" id="IPR022346">
    <property type="entry name" value="T2SS_GspH"/>
</dbReference>
<dbReference type="NCBIfam" id="TIGR02532">
    <property type="entry name" value="IV_pilin_GFxxxE"/>
    <property type="match status" value="1"/>
</dbReference>
<evidence type="ECO:0000256" key="6">
    <source>
        <dbReference type="ARBA" id="ARBA00022692"/>
    </source>
</evidence>
<evidence type="ECO:0000256" key="7">
    <source>
        <dbReference type="ARBA" id="ARBA00022989"/>
    </source>
</evidence>
<evidence type="ECO:0000256" key="9">
    <source>
        <dbReference type="ARBA" id="ARBA00025772"/>
    </source>
</evidence>
<keyword evidence="8 11" id="KW-0472">Membrane</keyword>
<evidence type="ECO:0000256" key="11">
    <source>
        <dbReference type="SAM" id="Phobius"/>
    </source>
</evidence>
<sequence length="186" mass="19289">MLKNQKAFTLIELLVTVSVVAVGLALFVPSYNKQVLGSRSITLGEDLISALNLARYEAVKRANRVSLCASSDSTTSTPTCTGAWEDGFIIFVDEATSDGATAPVLGTTPVIIKAYGKSATGASVVVKNGSTAITFIRYTALGSLARISNSTASTTIESKVQGCSGEKARTITINLSGLVSMAKKGC</sequence>